<feature type="domain" description="RING-type" evidence="3">
    <location>
        <begin position="57"/>
        <end position="104"/>
    </location>
</feature>
<evidence type="ECO:0000256" key="2">
    <source>
        <dbReference type="SAM" id="MobiDB-lite"/>
    </source>
</evidence>
<feature type="region of interest" description="Disordered" evidence="2">
    <location>
        <begin position="1"/>
        <end position="25"/>
    </location>
</feature>
<dbReference type="SUPFAM" id="SSF57850">
    <property type="entry name" value="RING/U-box"/>
    <property type="match status" value="1"/>
</dbReference>
<feature type="compositionally biased region" description="Acidic residues" evidence="2">
    <location>
        <begin position="1"/>
        <end position="22"/>
    </location>
</feature>
<gene>
    <name evidence="4" type="ORF">Tco_0923731</name>
</gene>
<name>A0ABQ5D2Y0_9ASTR</name>
<dbReference type="InterPro" id="IPR037381">
    <property type="entry name" value="RFWD3"/>
</dbReference>
<dbReference type="InterPro" id="IPR001841">
    <property type="entry name" value="Znf_RING"/>
</dbReference>
<evidence type="ECO:0000259" key="3">
    <source>
        <dbReference type="PROSITE" id="PS50089"/>
    </source>
</evidence>
<organism evidence="4 5">
    <name type="scientific">Tanacetum coccineum</name>
    <dbReference type="NCBI Taxonomy" id="301880"/>
    <lineage>
        <taxon>Eukaryota</taxon>
        <taxon>Viridiplantae</taxon>
        <taxon>Streptophyta</taxon>
        <taxon>Embryophyta</taxon>
        <taxon>Tracheophyta</taxon>
        <taxon>Spermatophyta</taxon>
        <taxon>Magnoliopsida</taxon>
        <taxon>eudicotyledons</taxon>
        <taxon>Gunneridae</taxon>
        <taxon>Pentapetalae</taxon>
        <taxon>asterids</taxon>
        <taxon>campanulids</taxon>
        <taxon>Asterales</taxon>
        <taxon>Asteraceae</taxon>
        <taxon>Asteroideae</taxon>
        <taxon>Anthemideae</taxon>
        <taxon>Anthemidinae</taxon>
        <taxon>Tanacetum</taxon>
    </lineage>
</organism>
<evidence type="ECO:0000313" key="4">
    <source>
        <dbReference type="EMBL" id="GJT33312.1"/>
    </source>
</evidence>
<dbReference type="PANTHER" id="PTHR16047">
    <property type="entry name" value="RFWD3 PROTEIN"/>
    <property type="match status" value="1"/>
</dbReference>
<sequence length="310" mass="35226">MESQEEEEDIMESDSEGEEEEPVYTSWIGPDGITVHGIMSVDDGILRLKNRCQFDDCSICYNKPSTTHGKHQICCLPCGHMYGFSCIKKWLLQSSSSGKCPQCNTFCTIQDAILLYPPPLCVTAHQQASLAAFFPLTKQGFYEFKEYETSRALDALLLQAHDLTHMNIFVRKHNDLVLRARELTRQSDNLLTQAEELEERPESLGLADALRRRASPLKPQIDALGRRTDALKRLASALRRRSDAFRQRSDAFESRLALFAQMYKEHGKTKKNNNEPCTTCMEKRDKKKMQASGTVEVPKEEPVEDVEEGT</sequence>
<dbReference type="InterPro" id="IPR013083">
    <property type="entry name" value="Znf_RING/FYVE/PHD"/>
</dbReference>
<dbReference type="PANTHER" id="PTHR16047:SF7">
    <property type="entry name" value="E3 UBIQUITIN-PROTEIN LIGASE RFWD3"/>
    <property type="match status" value="1"/>
</dbReference>
<dbReference type="EMBL" id="BQNB010014868">
    <property type="protein sequence ID" value="GJT33312.1"/>
    <property type="molecule type" value="Genomic_DNA"/>
</dbReference>
<dbReference type="PROSITE" id="PS50089">
    <property type="entry name" value="ZF_RING_2"/>
    <property type="match status" value="1"/>
</dbReference>
<keyword evidence="1" id="KW-0479">Metal-binding</keyword>
<protein>
    <submittedName>
        <fullName evidence="4">Zinc finger, RING/FYVE/PHD-type containing protein</fullName>
    </submittedName>
</protein>
<dbReference type="Proteomes" id="UP001151760">
    <property type="component" value="Unassembled WGS sequence"/>
</dbReference>
<comment type="caution">
    <text evidence="4">The sequence shown here is derived from an EMBL/GenBank/DDBJ whole genome shotgun (WGS) entry which is preliminary data.</text>
</comment>
<reference evidence="4" key="2">
    <citation type="submission" date="2022-01" db="EMBL/GenBank/DDBJ databases">
        <authorList>
            <person name="Yamashiro T."/>
            <person name="Shiraishi A."/>
            <person name="Satake H."/>
            <person name="Nakayama K."/>
        </authorList>
    </citation>
    <scope>NUCLEOTIDE SEQUENCE</scope>
</reference>
<reference evidence="4" key="1">
    <citation type="journal article" date="2022" name="Int. J. Mol. Sci.">
        <title>Draft Genome of Tanacetum Coccineum: Genomic Comparison of Closely Related Tanacetum-Family Plants.</title>
        <authorList>
            <person name="Yamashiro T."/>
            <person name="Shiraishi A."/>
            <person name="Nakayama K."/>
            <person name="Satake H."/>
        </authorList>
    </citation>
    <scope>NUCLEOTIDE SEQUENCE</scope>
</reference>
<dbReference type="SMART" id="SM00184">
    <property type="entry name" value="RING"/>
    <property type="match status" value="1"/>
</dbReference>
<dbReference type="Pfam" id="PF13639">
    <property type="entry name" value="zf-RING_2"/>
    <property type="match status" value="1"/>
</dbReference>
<proteinExistence type="predicted"/>
<evidence type="ECO:0000256" key="1">
    <source>
        <dbReference type="PROSITE-ProRule" id="PRU00175"/>
    </source>
</evidence>
<accession>A0ABQ5D2Y0</accession>
<feature type="region of interest" description="Disordered" evidence="2">
    <location>
        <begin position="269"/>
        <end position="310"/>
    </location>
</feature>
<keyword evidence="5" id="KW-1185">Reference proteome</keyword>
<evidence type="ECO:0000313" key="5">
    <source>
        <dbReference type="Proteomes" id="UP001151760"/>
    </source>
</evidence>
<dbReference type="Gene3D" id="3.30.40.10">
    <property type="entry name" value="Zinc/RING finger domain, C3HC4 (zinc finger)"/>
    <property type="match status" value="1"/>
</dbReference>
<keyword evidence="1" id="KW-0863">Zinc-finger</keyword>
<keyword evidence="1" id="KW-0862">Zinc</keyword>